<reference evidence="7" key="1">
    <citation type="journal article" date="2021" name="PeerJ">
        <title>Extensive microbial diversity within the chicken gut microbiome revealed by metagenomics and culture.</title>
        <authorList>
            <person name="Gilroy R."/>
            <person name="Ravi A."/>
            <person name="Getino M."/>
            <person name="Pursley I."/>
            <person name="Horton D.L."/>
            <person name="Alikhan N.F."/>
            <person name="Baker D."/>
            <person name="Gharbi K."/>
            <person name="Hall N."/>
            <person name="Watson M."/>
            <person name="Adriaenssens E.M."/>
            <person name="Foster-Nyarko E."/>
            <person name="Jarju S."/>
            <person name="Secka A."/>
            <person name="Antonio M."/>
            <person name="Oren A."/>
            <person name="Chaudhuri R.R."/>
            <person name="La Ragione R."/>
            <person name="Hildebrand F."/>
            <person name="Pallen M.J."/>
        </authorList>
    </citation>
    <scope>NUCLEOTIDE SEQUENCE</scope>
    <source>
        <strain evidence="7">CHK191-13928</strain>
    </source>
</reference>
<evidence type="ECO:0000313" key="7">
    <source>
        <dbReference type="EMBL" id="HIX67778.1"/>
    </source>
</evidence>
<keyword evidence="3 6" id="KW-0812">Transmembrane</keyword>
<dbReference type="InterPro" id="IPR038330">
    <property type="entry name" value="TspO/MBR-related_sf"/>
</dbReference>
<dbReference type="PANTHER" id="PTHR10057:SF0">
    <property type="entry name" value="TRANSLOCATOR PROTEIN"/>
    <property type="match status" value="1"/>
</dbReference>
<dbReference type="Pfam" id="PF03073">
    <property type="entry name" value="TspO_MBR"/>
    <property type="match status" value="1"/>
</dbReference>
<dbReference type="FunFam" id="1.20.1260.100:FF:000001">
    <property type="entry name" value="translocator protein 2"/>
    <property type="match status" value="1"/>
</dbReference>
<name>A0A9D1WV11_9FIRM</name>
<accession>A0A9D1WV11</accession>
<evidence type="ECO:0000313" key="8">
    <source>
        <dbReference type="Proteomes" id="UP000886721"/>
    </source>
</evidence>
<sequence>MKIQWKTLLICLAIPLAVGGLSALLTRNSMDTFAAINKPVLSPPGWLFPVVWTLLYILMGIASYLILTSKKPHTAALTVYGIQLIFNFFWSIIFFDLELCLFAFIWLVILWFLILKTTCMFYQISKPAGYLMLPYLLWVTFAGYLNLSICLLN</sequence>
<dbReference type="PANTHER" id="PTHR10057">
    <property type="entry name" value="PERIPHERAL-TYPE BENZODIAZEPINE RECEPTOR"/>
    <property type="match status" value="1"/>
</dbReference>
<dbReference type="Proteomes" id="UP000886721">
    <property type="component" value="Unassembled WGS sequence"/>
</dbReference>
<evidence type="ECO:0000256" key="2">
    <source>
        <dbReference type="ARBA" id="ARBA00007524"/>
    </source>
</evidence>
<evidence type="ECO:0000256" key="5">
    <source>
        <dbReference type="ARBA" id="ARBA00023136"/>
    </source>
</evidence>
<protein>
    <submittedName>
        <fullName evidence="7">Tryptophan-rich sensory protein</fullName>
    </submittedName>
</protein>
<dbReference type="EMBL" id="DXEM01000019">
    <property type="protein sequence ID" value="HIX67778.1"/>
    <property type="molecule type" value="Genomic_DNA"/>
</dbReference>
<organism evidence="7 8">
    <name type="scientific">Candidatus Anaerostipes excrementavium</name>
    <dbReference type="NCBI Taxonomy" id="2838463"/>
    <lineage>
        <taxon>Bacteria</taxon>
        <taxon>Bacillati</taxon>
        <taxon>Bacillota</taxon>
        <taxon>Clostridia</taxon>
        <taxon>Lachnospirales</taxon>
        <taxon>Lachnospiraceae</taxon>
        <taxon>Anaerostipes</taxon>
    </lineage>
</organism>
<gene>
    <name evidence="7" type="ORF">H9735_06570</name>
</gene>
<dbReference type="PIRSF" id="PIRSF005859">
    <property type="entry name" value="PBR"/>
    <property type="match status" value="1"/>
</dbReference>
<keyword evidence="5 6" id="KW-0472">Membrane</keyword>
<comment type="similarity">
    <text evidence="2">Belongs to the TspO/BZRP family.</text>
</comment>
<comment type="caution">
    <text evidence="7">The sequence shown here is derived from an EMBL/GenBank/DDBJ whole genome shotgun (WGS) entry which is preliminary data.</text>
</comment>
<keyword evidence="4 6" id="KW-1133">Transmembrane helix</keyword>
<evidence type="ECO:0000256" key="3">
    <source>
        <dbReference type="ARBA" id="ARBA00022692"/>
    </source>
</evidence>
<evidence type="ECO:0000256" key="1">
    <source>
        <dbReference type="ARBA" id="ARBA00004141"/>
    </source>
</evidence>
<comment type="subcellular location">
    <subcellularLocation>
        <location evidence="1">Membrane</location>
        <topology evidence="1">Multi-pass membrane protein</topology>
    </subcellularLocation>
</comment>
<proteinExistence type="inferred from homology"/>
<dbReference type="AlphaFoldDB" id="A0A9D1WV11"/>
<feature type="transmembrane region" description="Helical" evidence="6">
    <location>
        <begin position="129"/>
        <end position="147"/>
    </location>
</feature>
<dbReference type="GO" id="GO:0033013">
    <property type="term" value="P:tetrapyrrole metabolic process"/>
    <property type="evidence" value="ECO:0007669"/>
    <property type="project" value="UniProtKB-ARBA"/>
</dbReference>
<evidence type="ECO:0000256" key="4">
    <source>
        <dbReference type="ARBA" id="ARBA00022989"/>
    </source>
</evidence>
<feature type="transmembrane region" description="Helical" evidence="6">
    <location>
        <begin position="46"/>
        <end position="67"/>
    </location>
</feature>
<dbReference type="InterPro" id="IPR004307">
    <property type="entry name" value="TspO_MBR"/>
</dbReference>
<evidence type="ECO:0000256" key="6">
    <source>
        <dbReference type="SAM" id="Phobius"/>
    </source>
</evidence>
<dbReference type="Gene3D" id="1.20.1260.100">
    <property type="entry name" value="TspO/MBR protein"/>
    <property type="match status" value="1"/>
</dbReference>
<dbReference type="GO" id="GO:0016020">
    <property type="term" value="C:membrane"/>
    <property type="evidence" value="ECO:0007669"/>
    <property type="project" value="UniProtKB-SubCell"/>
</dbReference>
<reference evidence="7" key="2">
    <citation type="submission" date="2021-04" db="EMBL/GenBank/DDBJ databases">
        <authorList>
            <person name="Gilroy R."/>
        </authorList>
    </citation>
    <scope>NUCLEOTIDE SEQUENCE</scope>
    <source>
        <strain evidence="7">CHK191-13928</strain>
    </source>
</reference>
<dbReference type="CDD" id="cd15904">
    <property type="entry name" value="TSPO_MBR"/>
    <property type="match status" value="1"/>
</dbReference>